<feature type="non-terminal residue" evidence="4">
    <location>
        <position position="1"/>
    </location>
</feature>
<evidence type="ECO:0000313" key="4">
    <source>
        <dbReference type="EMBL" id="GAI39418.1"/>
    </source>
</evidence>
<evidence type="ECO:0000256" key="1">
    <source>
        <dbReference type="ARBA" id="ARBA00005048"/>
    </source>
</evidence>
<comment type="pathway">
    <text evidence="1">Sulfur metabolism; hydrogen sulfide biosynthesis; sulfite from sulfate: step 1/3.</text>
</comment>
<dbReference type="Pfam" id="PF01747">
    <property type="entry name" value="ATP-sulfurylase"/>
    <property type="match status" value="1"/>
</dbReference>
<dbReference type="PANTHER" id="PTHR43509">
    <property type="match status" value="1"/>
</dbReference>
<evidence type="ECO:0000259" key="2">
    <source>
        <dbReference type="Pfam" id="PF01747"/>
    </source>
</evidence>
<evidence type="ECO:0000259" key="3">
    <source>
        <dbReference type="Pfam" id="PF14306"/>
    </source>
</evidence>
<comment type="caution">
    <text evidence="4">The sequence shown here is derived from an EMBL/GenBank/DDBJ whole genome shotgun (WGS) entry which is preliminary data.</text>
</comment>
<proteinExistence type="predicted"/>
<dbReference type="InterPro" id="IPR015947">
    <property type="entry name" value="PUA-like_sf"/>
</dbReference>
<dbReference type="SUPFAM" id="SSF52374">
    <property type="entry name" value="Nucleotidylyl transferase"/>
    <property type="match status" value="1"/>
</dbReference>
<feature type="domain" description="Sulphate adenylyltransferase catalytic" evidence="2">
    <location>
        <begin position="60"/>
        <end position="247"/>
    </location>
</feature>
<reference evidence="4" key="1">
    <citation type="journal article" date="2014" name="Front. Microbiol.">
        <title>High frequency of phylogenetically diverse reductive dehalogenase-homologous genes in deep subseafloor sedimentary metagenomes.</title>
        <authorList>
            <person name="Kawai M."/>
            <person name="Futagami T."/>
            <person name="Toyoda A."/>
            <person name="Takaki Y."/>
            <person name="Nishi S."/>
            <person name="Hori S."/>
            <person name="Arai W."/>
            <person name="Tsubouchi T."/>
            <person name="Morono Y."/>
            <person name="Uchiyama I."/>
            <person name="Ito T."/>
            <person name="Fujiyama A."/>
            <person name="Inagaki F."/>
            <person name="Takami H."/>
        </authorList>
    </citation>
    <scope>NUCLEOTIDE SEQUENCE</scope>
    <source>
        <strain evidence="4">Expedition CK06-06</strain>
    </source>
</reference>
<dbReference type="PANTHER" id="PTHR43509:SF1">
    <property type="entry name" value="SULFATE ADENYLYLTRANSFERASE"/>
    <property type="match status" value="1"/>
</dbReference>
<gene>
    <name evidence="4" type="ORF">S06H3_44422</name>
</gene>
<dbReference type="InterPro" id="IPR025980">
    <property type="entry name" value="ATP-Sase_PUA-like_dom"/>
</dbReference>
<name>X1N750_9ZZZZ</name>
<feature type="domain" description="ATP-sulfurylase PUA-like" evidence="3">
    <location>
        <begin position="2"/>
        <end position="52"/>
    </location>
</feature>
<dbReference type="SUPFAM" id="SSF88697">
    <property type="entry name" value="PUA domain-like"/>
    <property type="match status" value="1"/>
</dbReference>
<dbReference type="Pfam" id="PF14306">
    <property type="entry name" value="PUA_2"/>
    <property type="match status" value="1"/>
</dbReference>
<protein>
    <recommendedName>
        <fullName evidence="5">Sulfate adenylyltransferase</fullName>
    </recommendedName>
</protein>
<organism evidence="4">
    <name type="scientific">marine sediment metagenome</name>
    <dbReference type="NCBI Taxonomy" id="412755"/>
    <lineage>
        <taxon>unclassified sequences</taxon>
        <taxon>metagenomes</taxon>
        <taxon>ecological metagenomes</taxon>
    </lineage>
</organism>
<dbReference type="NCBIfam" id="NF003166">
    <property type="entry name" value="PRK04149.1"/>
    <property type="match status" value="1"/>
</dbReference>
<accession>X1N750</accession>
<dbReference type="EMBL" id="BARV01027624">
    <property type="protein sequence ID" value="GAI39418.1"/>
    <property type="molecule type" value="Genomic_DNA"/>
</dbReference>
<dbReference type="Gene3D" id="3.10.400.10">
    <property type="entry name" value="Sulfate adenylyltransferase"/>
    <property type="match status" value="1"/>
</dbReference>
<evidence type="ECO:0008006" key="5">
    <source>
        <dbReference type="Google" id="ProtNLM"/>
    </source>
</evidence>
<dbReference type="GO" id="GO:0004781">
    <property type="term" value="F:sulfate adenylyltransferase (ATP) activity"/>
    <property type="evidence" value="ECO:0007669"/>
    <property type="project" value="InterPro"/>
</dbReference>
<sequence>PIAIMHVEDIYQYDREELAQKVFGTTDLGHPGVAKVYRMKELLVGGKIDLIDEPQIPFADYFLKPQASRLLFEEKGWKTVVAFQTRNIPHVGHEYLQKTALTFTDGLFINPVIGRKKAGDFKDELILKTYQALINNYYPKDRVVMSILPMEMRYAGPREAIFHAIIRKNFGCTHFIVGRDHAGVGNYYSPYAAQEVFKEFPELDITPMFFRSFFYCKKCRGVANEKTCPHSNQEHLDFSGTKIREILLRKRDSA</sequence>
<dbReference type="InterPro" id="IPR014729">
    <property type="entry name" value="Rossmann-like_a/b/a_fold"/>
</dbReference>
<dbReference type="InterPro" id="IPR024951">
    <property type="entry name" value="Sulfurylase_cat_dom"/>
</dbReference>
<dbReference type="AlphaFoldDB" id="X1N750"/>
<dbReference type="Gene3D" id="3.40.50.620">
    <property type="entry name" value="HUPs"/>
    <property type="match status" value="1"/>
</dbReference>